<dbReference type="GO" id="GO:0019239">
    <property type="term" value="F:deaminase activity"/>
    <property type="evidence" value="ECO:0007669"/>
    <property type="project" value="TreeGrafter"/>
</dbReference>
<dbReference type="EMBL" id="SMKW01000003">
    <property type="protein sequence ID" value="TDD55607.1"/>
    <property type="molecule type" value="Genomic_DNA"/>
</dbReference>
<proteinExistence type="inferred from homology"/>
<gene>
    <name evidence="2" type="ORF">E1288_03975</name>
</gene>
<dbReference type="PANTHER" id="PTHR11803:SF58">
    <property type="entry name" value="PROTEIN HMF1-RELATED"/>
    <property type="match status" value="1"/>
</dbReference>
<evidence type="ECO:0000313" key="3">
    <source>
        <dbReference type="Proteomes" id="UP000294947"/>
    </source>
</evidence>
<dbReference type="AlphaFoldDB" id="A0A4V6PE36"/>
<dbReference type="InterPro" id="IPR006175">
    <property type="entry name" value="YjgF/YER057c/UK114"/>
</dbReference>
<dbReference type="Pfam" id="PF01042">
    <property type="entry name" value="Ribonuc_L-PSP"/>
    <property type="match status" value="1"/>
</dbReference>
<reference evidence="2 3" key="1">
    <citation type="submission" date="2019-03" db="EMBL/GenBank/DDBJ databases">
        <title>Draft genome sequences of novel Actinobacteria.</title>
        <authorList>
            <person name="Sahin N."/>
            <person name="Ay H."/>
            <person name="Saygin H."/>
        </authorList>
    </citation>
    <scope>NUCLEOTIDE SEQUENCE [LARGE SCALE GENOMIC DNA]</scope>
    <source>
        <strain evidence="2 3">7K502</strain>
    </source>
</reference>
<dbReference type="RefSeq" id="WP_132480840.1">
    <property type="nucleotide sequence ID" value="NZ_SMKW01000003.1"/>
</dbReference>
<dbReference type="InterPro" id="IPR035959">
    <property type="entry name" value="RutC-like_sf"/>
</dbReference>
<comment type="similarity">
    <text evidence="1">Belongs to the RutC family.</text>
</comment>
<accession>A0A4V6PE36</accession>
<evidence type="ECO:0000256" key="1">
    <source>
        <dbReference type="ARBA" id="ARBA00010552"/>
    </source>
</evidence>
<dbReference type="OrthoDB" id="3212792at2"/>
<dbReference type="SUPFAM" id="SSF55298">
    <property type="entry name" value="YjgF-like"/>
    <property type="match status" value="1"/>
</dbReference>
<dbReference type="GO" id="GO:0005829">
    <property type="term" value="C:cytosol"/>
    <property type="evidence" value="ECO:0007669"/>
    <property type="project" value="TreeGrafter"/>
</dbReference>
<dbReference type="PANTHER" id="PTHR11803">
    <property type="entry name" value="2-IMINOBUTANOATE/2-IMINOPROPANOATE DEAMINASE RIDA"/>
    <property type="match status" value="1"/>
</dbReference>
<sequence>MIQRWSPEGVAPPIGRYSHLARVPDGHEFLIISGQVGTSPDGELAGPDAETQTRAALANIEKLLAAAGATPQHLVKLFAMLSSTEHLTGYRKALQEALTRWYPNEDWPTHSLIVVAALATPELAVEVEATAAVPEH</sequence>
<organism evidence="2 3">
    <name type="scientific">Saccharopolyspora elongata</name>
    <dbReference type="NCBI Taxonomy" id="2530387"/>
    <lineage>
        <taxon>Bacteria</taxon>
        <taxon>Bacillati</taxon>
        <taxon>Actinomycetota</taxon>
        <taxon>Actinomycetes</taxon>
        <taxon>Pseudonocardiales</taxon>
        <taxon>Pseudonocardiaceae</taxon>
        <taxon>Saccharopolyspora</taxon>
    </lineage>
</organism>
<comment type="caution">
    <text evidence="2">The sequence shown here is derived from an EMBL/GenBank/DDBJ whole genome shotgun (WGS) entry which is preliminary data.</text>
</comment>
<evidence type="ECO:0000313" key="2">
    <source>
        <dbReference type="EMBL" id="TDD55607.1"/>
    </source>
</evidence>
<dbReference type="Gene3D" id="3.30.1330.40">
    <property type="entry name" value="RutC-like"/>
    <property type="match status" value="1"/>
</dbReference>
<name>A0A4V6PE36_9PSEU</name>
<protein>
    <submittedName>
        <fullName evidence="2">RidA family protein</fullName>
    </submittedName>
</protein>
<dbReference type="Proteomes" id="UP000294947">
    <property type="component" value="Unassembled WGS sequence"/>
</dbReference>
<keyword evidence="3" id="KW-1185">Reference proteome</keyword>
<dbReference type="CDD" id="cd00448">
    <property type="entry name" value="YjgF_YER057c_UK114_family"/>
    <property type="match status" value="1"/>
</dbReference>